<dbReference type="AlphaFoldDB" id="A0A6A2XQV7"/>
<evidence type="ECO:0000313" key="3">
    <source>
        <dbReference type="Proteomes" id="UP000436088"/>
    </source>
</evidence>
<evidence type="ECO:0000256" key="1">
    <source>
        <dbReference type="SAM" id="MobiDB-lite"/>
    </source>
</evidence>
<dbReference type="EMBL" id="VEPZ02001349">
    <property type="protein sequence ID" value="KAE8677942.1"/>
    <property type="molecule type" value="Genomic_DNA"/>
</dbReference>
<feature type="compositionally biased region" description="Polar residues" evidence="1">
    <location>
        <begin position="181"/>
        <end position="193"/>
    </location>
</feature>
<dbReference type="PANTHER" id="PTHR46992">
    <property type="entry name" value="GYF DOMAIN-CONTAINING PROTEIN"/>
    <property type="match status" value="1"/>
</dbReference>
<gene>
    <name evidence="2" type="ORF">F3Y22_tig00111467pilonHSYRG00056</name>
</gene>
<sequence>MALRQQLGMEGDRRLAGSLSVDEVGQFVGNPSNHHQGHSIGLNGSDLYQKRLSPLEEHYCNLRKNHALEDLPEQGNFDPNSTAFGSLNLPADTPGIKVENANSLYLAENLYMHSNNQLGPSSSGKSWTTKPMQQLNLEAELQRRESEVDSSPWASAAGVHDNSKKALMDLLQQKLGIQSMQSSEVDCQHSTSSSRRRETFWPVSEQQTSNFPFNHFPNQEVHVNLFPEGLQNSD</sequence>
<keyword evidence="3" id="KW-1185">Reference proteome</keyword>
<name>A0A6A2XQV7_HIBSY</name>
<comment type="caution">
    <text evidence="2">The sequence shown here is derived from an EMBL/GenBank/DDBJ whole genome shotgun (WGS) entry which is preliminary data.</text>
</comment>
<feature type="region of interest" description="Disordered" evidence="1">
    <location>
        <begin position="181"/>
        <end position="200"/>
    </location>
</feature>
<organism evidence="2 3">
    <name type="scientific">Hibiscus syriacus</name>
    <name type="common">Rose of Sharon</name>
    <dbReference type="NCBI Taxonomy" id="106335"/>
    <lineage>
        <taxon>Eukaryota</taxon>
        <taxon>Viridiplantae</taxon>
        <taxon>Streptophyta</taxon>
        <taxon>Embryophyta</taxon>
        <taxon>Tracheophyta</taxon>
        <taxon>Spermatophyta</taxon>
        <taxon>Magnoliopsida</taxon>
        <taxon>eudicotyledons</taxon>
        <taxon>Gunneridae</taxon>
        <taxon>Pentapetalae</taxon>
        <taxon>rosids</taxon>
        <taxon>malvids</taxon>
        <taxon>Malvales</taxon>
        <taxon>Malvaceae</taxon>
        <taxon>Malvoideae</taxon>
        <taxon>Hibiscus</taxon>
    </lineage>
</organism>
<accession>A0A6A2XQV7</accession>
<dbReference type="Proteomes" id="UP000436088">
    <property type="component" value="Unassembled WGS sequence"/>
</dbReference>
<evidence type="ECO:0000313" key="2">
    <source>
        <dbReference type="EMBL" id="KAE8677942.1"/>
    </source>
</evidence>
<proteinExistence type="predicted"/>
<reference evidence="2" key="1">
    <citation type="submission" date="2019-09" db="EMBL/GenBank/DDBJ databases">
        <title>Draft genome information of white flower Hibiscus syriacus.</title>
        <authorList>
            <person name="Kim Y.-M."/>
        </authorList>
    </citation>
    <scope>NUCLEOTIDE SEQUENCE [LARGE SCALE GENOMIC DNA]</scope>
    <source>
        <strain evidence="2">YM2019G1</strain>
    </source>
</reference>
<dbReference type="PANTHER" id="PTHR46992:SF1">
    <property type="entry name" value="GYF DOMAIN-CONTAINING PROTEIN"/>
    <property type="match status" value="1"/>
</dbReference>
<protein>
    <submittedName>
        <fullName evidence="2">GYF domain-containing-like protein isoform 3</fullName>
    </submittedName>
</protein>